<dbReference type="SUPFAM" id="SSF52047">
    <property type="entry name" value="RNI-like"/>
    <property type="match status" value="1"/>
</dbReference>
<evidence type="ECO:0008006" key="3">
    <source>
        <dbReference type="Google" id="ProtNLM"/>
    </source>
</evidence>
<protein>
    <recommendedName>
        <fullName evidence="3">F-box domain-containing protein</fullName>
    </recommendedName>
</protein>
<dbReference type="Proteomes" id="UP000007431">
    <property type="component" value="Unassembled WGS sequence"/>
</dbReference>
<dbReference type="GeneID" id="9589050"/>
<reference evidence="1 2" key="1">
    <citation type="journal article" date="2010" name="Nat. Biotechnol.">
        <title>Genome sequence of the model mushroom Schizophyllum commune.</title>
        <authorList>
            <person name="Ohm R.A."/>
            <person name="de Jong J.F."/>
            <person name="Lugones L.G."/>
            <person name="Aerts A."/>
            <person name="Kothe E."/>
            <person name="Stajich J.E."/>
            <person name="de Vries R.P."/>
            <person name="Record E."/>
            <person name="Levasseur A."/>
            <person name="Baker S.E."/>
            <person name="Bartholomew K.A."/>
            <person name="Coutinho P.M."/>
            <person name="Erdmann S."/>
            <person name="Fowler T.J."/>
            <person name="Gathman A.C."/>
            <person name="Lombard V."/>
            <person name="Henrissat B."/>
            <person name="Knabe N."/>
            <person name="Kuees U."/>
            <person name="Lilly W.W."/>
            <person name="Lindquist E."/>
            <person name="Lucas S."/>
            <person name="Magnuson J.K."/>
            <person name="Piumi F."/>
            <person name="Raudaskoski M."/>
            <person name="Salamov A."/>
            <person name="Schmutz J."/>
            <person name="Schwarze F.W.M.R."/>
            <person name="vanKuyk P.A."/>
            <person name="Horton J.S."/>
            <person name="Grigoriev I.V."/>
            <person name="Woesten H.A.B."/>
        </authorList>
    </citation>
    <scope>NUCLEOTIDE SEQUENCE [LARGE SCALE GENOMIC DNA]</scope>
    <source>
        <strain evidence="2">H4-8 / FGSC 9210</strain>
    </source>
</reference>
<accession>D8PMG7</accession>
<dbReference type="HOGENOM" id="CLU_021164_0_0_1"/>
<dbReference type="Gene3D" id="3.80.10.10">
    <property type="entry name" value="Ribonuclease Inhibitor"/>
    <property type="match status" value="1"/>
</dbReference>
<dbReference type="RefSeq" id="XP_003037038.1">
    <property type="nucleotide sequence ID" value="XM_003036992.1"/>
</dbReference>
<dbReference type="InParanoid" id="D8PMG7"/>
<proteinExistence type="predicted"/>
<evidence type="ECO:0000313" key="2">
    <source>
        <dbReference type="Proteomes" id="UP000007431"/>
    </source>
</evidence>
<evidence type="ECO:0000313" key="1">
    <source>
        <dbReference type="EMBL" id="EFJ02136.1"/>
    </source>
</evidence>
<dbReference type="VEuPathDB" id="FungiDB:SCHCODRAFT_02567731"/>
<dbReference type="EMBL" id="GL377302">
    <property type="protein sequence ID" value="EFJ02136.1"/>
    <property type="molecule type" value="Genomic_DNA"/>
</dbReference>
<dbReference type="InterPro" id="IPR032675">
    <property type="entry name" value="LRR_dom_sf"/>
</dbReference>
<dbReference type="OMA" id="VATHEVF"/>
<keyword evidence="2" id="KW-1185">Reference proteome</keyword>
<gene>
    <name evidence="1" type="ORF">SCHCODRAFT_103517</name>
</gene>
<organism evidence="2">
    <name type="scientific">Schizophyllum commune (strain H4-8 / FGSC 9210)</name>
    <name type="common">Split gill fungus</name>
    <dbReference type="NCBI Taxonomy" id="578458"/>
    <lineage>
        <taxon>Eukaryota</taxon>
        <taxon>Fungi</taxon>
        <taxon>Dikarya</taxon>
        <taxon>Basidiomycota</taxon>
        <taxon>Agaricomycotina</taxon>
        <taxon>Agaricomycetes</taxon>
        <taxon>Agaricomycetidae</taxon>
        <taxon>Agaricales</taxon>
        <taxon>Schizophyllaceae</taxon>
        <taxon>Schizophyllum</taxon>
    </lineage>
</organism>
<name>D8PMG7_SCHCM</name>
<dbReference type="KEGG" id="scm:SCHCO_02567731"/>
<feature type="non-terminal residue" evidence="1">
    <location>
        <position position="503"/>
    </location>
</feature>
<sequence>MNGCLAFDIQHLICQEYDLSGRDLCQLALTSRSWRDAALPRIWAELDAITPLLKLLPEDKWDMKRQLPDVPKLYFALRHPLERADWDAVYDRSRFVKELSVHDTQEEDLHDLSALFSLCSPPAPLFPRLDRLRVELTERRSVLDLWPLLDLLLSPSLTSVHIRDPRSKLAGELDLPSLANQCPHIEDLAICTTRKSHPAYHSDLSAAIEKWDKLDTIVLSLCSPDLLLPLSLHPHLRRLGLIVSTQEAPTDGRCRLPVLPPDCFPSLTFIVWSGLTLFEFATFASLGHVRAMEVICVNHPGEAPLSTELQLAMDAIAAYCDPDALAKIILNHDTEVNASADYALTMEHILPLADFASLQHVSLGVTTGALLSDEDYAELLPCWPHLEHFEVETGADAPAGWVSPATLLALKHFAHFCPKLKELCLPLTAHEVPEYDDIDVVGDDHPLCKLDIGPSSISAPLQEVAEFLRCAFPNLGKIIWTHRRIGDAVQLHPRLRELVMLML</sequence>
<dbReference type="OrthoDB" id="3031760at2759"/>
<dbReference type="AlphaFoldDB" id="D8PMG7"/>